<reference evidence="3" key="1">
    <citation type="submission" date="2013-10" db="EMBL/GenBank/DDBJ databases">
        <title>Genomic analysis of the causative agents of coccidiosis in chickens.</title>
        <authorList>
            <person name="Reid A.J."/>
            <person name="Blake D."/>
            <person name="Billington K."/>
            <person name="Browne H."/>
            <person name="Dunn M."/>
            <person name="Hung S."/>
            <person name="Kawahara F."/>
            <person name="Miranda-Saavedra D."/>
            <person name="Mourier T."/>
            <person name="Nagra H."/>
            <person name="Otto T.D."/>
            <person name="Rawlings N."/>
            <person name="Sanchez A."/>
            <person name="Sanders M."/>
            <person name="Subramaniam C."/>
            <person name="Tay Y."/>
            <person name="Dear P."/>
            <person name="Doerig C."/>
            <person name="Gruber A."/>
            <person name="Parkinson J."/>
            <person name="Shirley M."/>
            <person name="Wan K.L."/>
            <person name="Berriman M."/>
            <person name="Tomley F."/>
            <person name="Pain A."/>
        </authorList>
    </citation>
    <scope>NUCLEOTIDE SEQUENCE [LARGE SCALE GENOMIC DNA]</scope>
    <source>
        <strain evidence="3">Houghton</strain>
    </source>
</reference>
<feature type="transmembrane region" description="Helical" evidence="2">
    <location>
        <begin position="174"/>
        <end position="195"/>
    </location>
</feature>
<feature type="compositionally biased region" description="Low complexity" evidence="1">
    <location>
        <begin position="631"/>
        <end position="644"/>
    </location>
</feature>
<evidence type="ECO:0000256" key="1">
    <source>
        <dbReference type="SAM" id="MobiDB-lite"/>
    </source>
</evidence>
<feature type="transmembrane region" description="Helical" evidence="2">
    <location>
        <begin position="79"/>
        <end position="105"/>
    </location>
</feature>
<name>U6KCB1_9EIME</name>
<keyword evidence="4" id="KW-1185">Reference proteome</keyword>
<feature type="region of interest" description="Disordered" evidence="1">
    <location>
        <begin position="468"/>
        <end position="508"/>
    </location>
</feature>
<reference evidence="3" key="2">
    <citation type="submission" date="2013-10" db="EMBL/GenBank/DDBJ databases">
        <authorList>
            <person name="Aslett M."/>
        </authorList>
    </citation>
    <scope>NUCLEOTIDE SEQUENCE [LARGE SCALE GENOMIC DNA]</scope>
    <source>
        <strain evidence="3">Houghton</strain>
    </source>
</reference>
<proteinExistence type="predicted"/>
<dbReference type="EMBL" id="HG731690">
    <property type="protein sequence ID" value="CDJ35594.1"/>
    <property type="molecule type" value="Genomic_DNA"/>
</dbReference>
<keyword evidence="2" id="KW-0812">Transmembrane</keyword>
<feature type="compositionally biased region" description="Polar residues" evidence="1">
    <location>
        <begin position="598"/>
        <end position="613"/>
    </location>
</feature>
<dbReference type="AlphaFoldDB" id="U6KCB1"/>
<organism evidence="3 4">
    <name type="scientific">Eimeria mitis</name>
    <dbReference type="NCBI Taxonomy" id="44415"/>
    <lineage>
        <taxon>Eukaryota</taxon>
        <taxon>Sar</taxon>
        <taxon>Alveolata</taxon>
        <taxon>Apicomplexa</taxon>
        <taxon>Conoidasida</taxon>
        <taxon>Coccidia</taxon>
        <taxon>Eucoccidiorida</taxon>
        <taxon>Eimeriorina</taxon>
        <taxon>Eimeriidae</taxon>
        <taxon>Eimeria</taxon>
    </lineage>
</organism>
<keyword evidence="2" id="KW-0472">Membrane</keyword>
<dbReference type="RefSeq" id="XP_037877883.1">
    <property type="nucleotide sequence ID" value="XM_038022029.1"/>
</dbReference>
<keyword evidence="2" id="KW-1133">Transmembrane helix</keyword>
<evidence type="ECO:0000313" key="4">
    <source>
        <dbReference type="Proteomes" id="UP000030744"/>
    </source>
</evidence>
<accession>U6KCB1</accession>
<feature type="transmembrane region" description="Helical" evidence="2">
    <location>
        <begin position="365"/>
        <end position="385"/>
    </location>
</feature>
<gene>
    <name evidence="3" type="ORF">EMH_0005470</name>
</gene>
<sequence length="644" mass="69946">MEDPAALLKGKEDRHSFVACREYDNLYQLELKYWSIRTLRKTVRYTGCVALAGQLVAAFLCFIAAPWADTAERSRNLRFTGSLLLSTFSASCLILSLAAIGFAWVTSVKARVGNALLFVGFHIKSLVYSSLACAISAALLKCVGLQRTPLNFGASIACTCLVLIQLLVQPVPLGGFWAVCVAAFLLFLGGSQQLLAALAEGALPKGFFAFVGFSHLWWLSPLIVATALASVLLLCHFLELLLATARGGYHIFCPPNPHLYSLDELARDAAQGKPLSLSPCKPRSPPSVEAFAQLFRDKLSPRLQGPAMAQQRRTVGGPVHTASQPAAAGPGATVTENKRNENPPQQKKASYEGAWLVALWLRGPFFLASIGALCIALSVGLYAVVSDSETTLHGARGPVVFDGVSKLLLPAQRLPIQQVGVSLVDVQEQKPPDGGATPLLQNFPQRQQQQQQKDMLFPADQHLRWKQRNPHLTRVIDAPTPPAESRPGDASRGTSMNGPNAKLTPGSSFLHLRRIDGQQEDKSHDQHCMKSAAALMLLALVLLAPLLASSLGEWIEDIFFAHMVVIKRNPWIIVPPPTLVAQPPTPVLEPAKAKEPASPSTNSSDLLLQMTQDRLTRKTPRNFLGLDARLQQQQHSEQQADQQA</sequence>
<feature type="transmembrane region" description="Helical" evidence="2">
    <location>
        <begin position="125"/>
        <end position="143"/>
    </location>
</feature>
<feature type="transmembrane region" description="Helical" evidence="2">
    <location>
        <begin position="207"/>
        <end position="234"/>
    </location>
</feature>
<dbReference type="GeneID" id="60403735"/>
<feature type="region of interest" description="Disordered" evidence="1">
    <location>
        <begin position="306"/>
        <end position="347"/>
    </location>
</feature>
<evidence type="ECO:0000313" key="3">
    <source>
        <dbReference type="EMBL" id="CDJ35594.1"/>
    </source>
</evidence>
<protein>
    <submittedName>
        <fullName evidence="3">Uncharacterized protein</fullName>
    </submittedName>
</protein>
<dbReference type="VEuPathDB" id="ToxoDB:EMH_0005470"/>
<feature type="transmembrane region" description="Helical" evidence="2">
    <location>
        <begin position="150"/>
        <end position="168"/>
    </location>
</feature>
<evidence type="ECO:0000256" key="2">
    <source>
        <dbReference type="SAM" id="Phobius"/>
    </source>
</evidence>
<dbReference type="OrthoDB" id="346884at2759"/>
<dbReference type="Proteomes" id="UP000030744">
    <property type="component" value="Unassembled WGS sequence"/>
</dbReference>
<feature type="region of interest" description="Disordered" evidence="1">
    <location>
        <begin position="585"/>
        <end position="644"/>
    </location>
</feature>
<feature type="transmembrane region" description="Helical" evidence="2">
    <location>
        <begin position="43"/>
        <end position="67"/>
    </location>
</feature>